<dbReference type="RefSeq" id="WP_145030275.1">
    <property type="nucleotide sequence ID" value="NZ_CP036271.1"/>
</dbReference>
<dbReference type="Proteomes" id="UP000315700">
    <property type="component" value="Chromosome"/>
</dbReference>
<dbReference type="InterPro" id="IPR008991">
    <property type="entry name" value="Translation_prot_SH3-like_sf"/>
</dbReference>
<evidence type="ECO:0000256" key="3">
    <source>
        <dbReference type="ARBA" id="ARBA00023274"/>
    </source>
</evidence>
<reference evidence="7 8" key="1">
    <citation type="submission" date="2019-02" db="EMBL/GenBank/DDBJ databases">
        <title>Deep-cultivation of Planctomycetes and their phenomic and genomic characterization uncovers novel biology.</title>
        <authorList>
            <person name="Wiegand S."/>
            <person name="Jogler M."/>
            <person name="Boedeker C."/>
            <person name="Pinto D."/>
            <person name="Vollmers J."/>
            <person name="Rivas-Marin E."/>
            <person name="Kohn T."/>
            <person name="Peeters S.H."/>
            <person name="Heuer A."/>
            <person name="Rast P."/>
            <person name="Oberbeckmann S."/>
            <person name="Bunk B."/>
            <person name="Jeske O."/>
            <person name="Meyerdierks A."/>
            <person name="Storesund J.E."/>
            <person name="Kallscheuer N."/>
            <person name="Luecker S."/>
            <person name="Lage O.M."/>
            <person name="Pohl T."/>
            <person name="Merkel B.J."/>
            <person name="Hornburger P."/>
            <person name="Mueller R.-W."/>
            <person name="Bruemmer F."/>
            <person name="Labrenz M."/>
            <person name="Spormann A.M."/>
            <person name="Op den Camp H."/>
            <person name="Overmann J."/>
            <person name="Amann R."/>
            <person name="Jetten M.S.M."/>
            <person name="Mascher T."/>
            <person name="Medema M.H."/>
            <person name="Devos D.P."/>
            <person name="Kaster A.-K."/>
            <person name="Ovreas L."/>
            <person name="Rohde M."/>
            <person name="Galperin M.Y."/>
            <person name="Jogler C."/>
        </authorList>
    </citation>
    <scope>NUCLEOTIDE SEQUENCE [LARGE SCALE GENOMIC DNA]</scope>
    <source>
        <strain evidence="7 8">Pan44</strain>
    </source>
</reference>
<dbReference type="InterPro" id="IPR014722">
    <property type="entry name" value="Rib_uL2_dom2"/>
</dbReference>
<evidence type="ECO:0000256" key="1">
    <source>
        <dbReference type="ARBA" id="ARBA00010618"/>
    </source>
</evidence>
<comment type="function">
    <text evidence="5">One of two assembly initiator proteins, it binds directly to the 5'-end of the 23S rRNA, where it nucleates assembly of the 50S subunit.</text>
</comment>
<evidence type="ECO:0000256" key="4">
    <source>
        <dbReference type="ARBA" id="ARBA00035206"/>
    </source>
</evidence>
<organism evidence="7 8">
    <name type="scientific">Caulifigura coniformis</name>
    <dbReference type="NCBI Taxonomy" id="2527983"/>
    <lineage>
        <taxon>Bacteria</taxon>
        <taxon>Pseudomonadati</taxon>
        <taxon>Planctomycetota</taxon>
        <taxon>Planctomycetia</taxon>
        <taxon>Planctomycetales</taxon>
        <taxon>Planctomycetaceae</taxon>
        <taxon>Caulifigura</taxon>
    </lineage>
</organism>
<dbReference type="CDD" id="cd06089">
    <property type="entry name" value="KOW_RPL26"/>
    <property type="match status" value="1"/>
</dbReference>
<dbReference type="InterPro" id="IPR003256">
    <property type="entry name" value="Ribosomal_uL24"/>
</dbReference>
<keyword evidence="8" id="KW-1185">Reference proteome</keyword>
<dbReference type="InParanoid" id="A0A517SE78"/>
<comment type="subunit">
    <text evidence="5">Part of the 50S ribosomal subunit.</text>
</comment>
<dbReference type="GO" id="GO:0006412">
    <property type="term" value="P:translation"/>
    <property type="evidence" value="ECO:0007669"/>
    <property type="project" value="UniProtKB-UniRule"/>
</dbReference>
<dbReference type="InterPro" id="IPR041988">
    <property type="entry name" value="Ribosomal_uL24_KOW"/>
</dbReference>
<dbReference type="Gene3D" id="2.30.30.30">
    <property type="match status" value="1"/>
</dbReference>
<keyword evidence="2 5" id="KW-0689">Ribosomal protein</keyword>
<dbReference type="SUPFAM" id="SSF50104">
    <property type="entry name" value="Translation proteins SH3-like domain"/>
    <property type="match status" value="1"/>
</dbReference>
<dbReference type="InterPro" id="IPR057264">
    <property type="entry name" value="Ribosomal_uL24_C"/>
</dbReference>
<dbReference type="NCBIfam" id="TIGR01079">
    <property type="entry name" value="rplX_bact"/>
    <property type="match status" value="1"/>
</dbReference>
<keyword evidence="5" id="KW-0699">rRNA-binding</keyword>
<evidence type="ECO:0000256" key="5">
    <source>
        <dbReference type="HAMAP-Rule" id="MF_01326"/>
    </source>
</evidence>
<dbReference type="FunCoup" id="A0A517SE78">
    <property type="interactions" value="576"/>
</dbReference>
<dbReference type="GO" id="GO:0019843">
    <property type="term" value="F:rRNA binding"/>
    <property type="evidence" value="ECO:0007669"/>
    <property type="project" value="UniProtKB-UniRule"/>
</dbReference>
<dbReference type="HAMAP" id="MF_01326_B">
    <property type="entry name" value="Ribosomal_uL24_B"/>
    <property type="match status" value="1"/>
</dbReference>
<dbReference type="EMBL" id="CP036271">
    <property type="protein sequence ID" value="QDT54418.1"/>
    <property type="molecule type" value="Genomic_DNA"/>
</dbReference>
<evidence type="ECO:0000259" key="6">
    <source>
        <dbReference type="Pfam" id="PF17136"/>
    </source>
</evidence>
<dbReference type="KEGG" id="ccos:Pan44_24510"/>
<dbReference type="GO" id="GO:0005840">
    <property type="term" value="C:ribosome"/>
    <property type="evidence" value="ECO:0007669"/>
    <property type="project" value="UniProtKB-KW"/>
</dbReference>
<dbReference type="PANTHER" id="PTHR12903">
    <property type="entry name" value="MITOCHONDRIAL RIBOSOMAL PROTEIN L24"/>
    <property type="match status" value="1"/>
</dbReference>
<dbReference type="GO" id="GO:1990904">
    <property type="term" value="C:ribonucleoprotein complex"/>
    <property type="evidence" value="ECO:0007669"/>
    <property type="project" value="UniProtKB-KW"/>
</dbReference>
<protein>
    <recommendedName>
        <fullName evidence="4 5">Large ribosomal subunit protein uL24</fullName>
    </recommendedName>
</protein>
<comment type="similarity">
    <text evidence="1 5">Belongs to the universal ribosomal protein uL24 family.</text>
</comment>
<accession>A0A517SE78</accession>
<feature type="domain" description="Large ribosomal subunit protein uL24 C-terminal" evidence="6">
    <location>
        <begin position="39"/>
        <end position="102"/>
    </location>
</feature>
<name>A0A517SE78_9PLAN</name>
<dbReference type="Pfam" id="PF17136">
    <property type="entry name" value="ribosomal_L24"/>
    <property type="match status" value="1"/>
</dbReference>
<dbReference type="OrthoDB" id="9807419at2"/>
<keyword evidence="5" id="KW-0694">RNA-binding</keyword>
<dbReference type="GO" id="GO:0003735">
    <property type="term" value="F:structural constituent of ribosome"/>
    <property type="evidence" value="ECO:0007669"/>
    <property type="project" value="InterPro"/>
</dbReference>
<gene>
    <name evidence="5 7" type="primary">rplX</name>
    <name evidence="7" type="ORF">Pan44_24510</name>
</gene>
<sequence length="118" mass="13018">MKIKRGDQVVVISGVNANDAPRRVTEVIDGGEKLLVEGVNLVFRHVKRGHPKSPQGGRLRKEMPIHASKVMYYCEKCQRGVRLGYRFTTDGAKERFCKKCSAAAGSIAPARKAHAEAK</sequence>
<evidence type="ECO:0000256" key="2">
    <source>
        <dbReference type="ARBA" id="ARBA00022980"/>
    </source>
</evidence>
<proteinExistence type="inferred from homology"/>
<evidence type="ECO:0000313" key="7">
    <source>
        <dbReference type="EMBL" id="QDT54418.1"/>
    </source>
</evidence>
<evidence type="ECO:0000313" key="8">
    <source>
        <dbReference type="Proteomes" id="UP000315700"/>
    </source>
</evidence>
<keyword evidence="3 5" id="KW-0687">Ribonucleoprotein</keyword>
<comment type="function">
    <text evidence="5">One of the proteins that surrounds the polypeptide exit tunnel on the outside of the subunit.</text>
</comment>
<dbReference type="AlphaFoldDB" id="A0A517SE78"/>